<keyword evidence="5" id="KW-0479">Metal-binding</keyword>
<evidence type="ECO:0000256" key="7">
    <source>
        <dbReference type="RuleBase" id="RU003654"/>
    </source>
</evidence>
<evidence type="ECO:0000256" key="4">
    <source>
        <dbReference type="PIRSR" id="PIRSR601211-1"/>
    </source>
</evidence>
<evidence type="ECO:0000256" key="5">
    <source>
        <dbReference type="PIRSR" id="PIRSR601211-2"/>
    </source>
</evidence>
<keyword evidence="5 8" id="KW-0106">Calcium</keyword>
<dbReference type="GO" id="GO:0006644">
    <property type="term" value="P:phospholipid metabolic process"/>
    <property type="evidence" value="ECO:0007669"/>
    <property type="project" value="InterPro"/>
</dbReference>
<accession>A0A6P7WN47</accession>
<sequence>MNALMLLTTVIVCTSWVAHGGLLEFGIMIYRVTQRNPLISYVAYGCHCGHNGRGAPKDEVDWCCHAHDCCFGRMNELGCRPKTQPYTYTYIDGNLTCTDPENEKPDAACARQICECDKEAALCFKKNDGKYQRKYTFYINLFCRGPKPQC</sequence>
<feature type="chain" id="PRO_5044519057" description="Phospholipase A2" evidence="8">
    <location>
        <begin position="21"/>
        <end position="150"/>
    </location>
</feature>
<evidence type="ECO:0000256" key="2">
    <source>
        <dbReference type="ARBA" id="ARBA00022525"/>
    </source>
</evidence>
<feature type="binding site" evidence="5">
    <location>
        <position position="49"/>
    </location>
    <ligand>
        <name>Ca(2+)</name>
        <dbReference type="ChEBI" id="CHEBI:29108"/>
    </ligand>
</feature>
<feature type="disulfide bond" evidence="6">
    <location>
        <begin position="48"/>
        <end position="64"/>
    </location>
</feature>
<dbReference type="RefSeq" id="XP_030041753.1">
    <property type="nucleotide sequence ID" value="XM_030185893.1"/>
</dbReference>
<keyword evidence="2 8" id="KW-0964">Secreted</keyword>
<protein>
    <recommendedName>
        <fullName evidence="8">Phospholipase A2</fullName>
        <ecNumber evidence="8">3.1.1.4</ecNumber>
    </recommendedName>
</protein>
<dbReference type="EC" id="3.1.1.4" evidence="8"/>
<keyword evidence="8" id="KW-0443">Lipid metabolism</keyword>
<dbReference type="FunFam" id="1.20.90.10:FF:000001">
    <property type="entry name" value="Basic phospholipase A2 homolog"/>
    <property type="match status" value="1"/>
</dbReference>
<evidence type="ECO:0000313" key="11">
    <source>
        <dbReference type="RefSeq" id="XP_030041752.1"/>
    </source>
</evidence>
<dbReference type="InterPro" id="IPR036444">
    <property type="entry name" value="PLipase_A2_dom_sf"/>
</dbReference>
<keyword evidence="8" id="KW-0378">Hydrolase</keyword>
<evidence type="ECO:0000256" key="1">
    <source>
        <dbReference type="ARBA" id="ARBA00004613"/>
    </source>
</evidence>
<dbReference type="Pfam" id="PF00068">
    <property type="entry name" value="Phospholip_A2_1"/>
    <property type="match status" value="1"/>
</dbReference>
<dbReference type="RefSeq" id="XP_030041752.1">
    <property type="nucleotide sequence ID" value="XM_030185892.1"/>
</dbReference>
<dbReference type="PROSITE" id="PS00119">
    <property type="entry name" value="PA2_ASP"/>
    <property type="match status" value="1"/>
</dbReference>
<gene>
    <name evidence="11 12" type="primary">LOC115456665</name>
</gene>
<feature type="signal peptide" evidence="8">
    <location>
        <begin position="1"/>
        <end position="20"/>
    </location>
</feature>
<evidence type="ECO:0000313" key="12">
    <source>
        <dbReference type="RefSeq" id="XP_030041753.1"/>
    </source>
</evidence>
<comment type="cofactor">
    <cofactor evidence="5">
        <name>Ca(2+)</name>
        <dbReference type="ChEBI" id="CHEBI:29108"/>
    </cofactor>
    <text evidence="5">Binds 1 Ca(2+) ion per subunit.</text>
</comment>
<dbReference type="CDD" id="cd00125">
    <property type="entry name" value="PLA2c"/>
    <property type="match status" value="1"/>
</dbReference>
<dbReference type="GO" id="GO:0047498">
    <property type="term" value="F:calcium-dependent phospholipase A2 activity"/>
    <property type="evidence" value="ECO:0007669"/>
    <property type="project" value="TreeGrafter"/>
</dbReference>
<feature type="disulfide bond" evidence="6">
    <location>
        <begin position="46"/>
        <end position="143"/>
    </location>
</feature>
<evidence type="ECO:0000256" key="6">
    <source>
        <dbReference type="PIRSR" id="PIRSR601211-3"/>
    </source>
</evidence>
<dbReference type="PANTHER" id="PTHR11716">
    <property type="entry name" value="PHOSPHOLIPASE A2 FAMILY MEMBER"/>
    <property type="match status" value="1"/>
</dbReference>
<dbReference type="GO" id="GO:0005509">
    <property type="term" value="F:calcium ion binding"/>
    <property type="evidence" value="ECO:0007669"/>
    <property type="project" value="InterPro"/>
</dbReference>
<evidence type="ECO:0000256" key="8">
    <source>
        <dbReference type="RuleBase" id="RU361236"/>
    </source>
</evidence>
<reference evidence="11 12" key="1">
    <citation type="submission" date="2025-04" db="UniProtKB">
        <authorList>
            <consortium name="RefSeq"/>
        </authorList>
    </citation>
    <scope>IDENTIFICATION</scope>
</reference>
<dbReference type="SMART" id="SM00085">
    <property type="entry name" value="PA2c"/>
    <property type="match status" value="1"/>
</dbReference>
<dbReference type="GeneID" id="115456665"/>
<evidence type="ECO:0000259" key="9">
    <source>
        <dbReference type="SMART" id="SM00085"/>
    </source>
</evidence>
<comment type="subcellular location">
    <subcellularLocation>
        <location evidence="1 8">Secreted</location>
    </subcellularLocation>
</comment>
<feature type="disulfide bond" evidence="6">
    <location>
        <begin position="69"/>
        <end position="150"/>
    </location>
</feature>
<dbReference type="OrthoDB" id="5841574at2759"/>
<comment type="catalytic activity">
    <reaction evidence="8">
        <text>a 1,2-diacyl-sn-glycero-3-phosphocholine + H2O = a 1-acyl-sn-glycero-3-phosphocholine + a fatty acid + H(+)</text>
        <dbReference type="Rhea" id="RHEA:15801"/>
        <dbReference type="ChEBI" id="CHEBI:15377"/>
        <dbReference type="ChEBI" id="CHEBI:15378"/>
        <dbReference type="ChEBI" id="CHEBI:28868"/>
        <dbReference type="ChEBI" id="CHEBI:57643"/>
        <dbReference type="ChEBI" id="CHEBI:58168"/>
        <dbReference type="EC" id="3.1.1.4"/>
    </reaction>
</comment>
<name>A0A6P7WN47_9AMPH</name>
<dbReference type="GO" id="GO:0016042">
    <property type="term" value="P:lipid catabolic process"/>
    <property type="evidence" value="ECO:0007669"/>
    <property type="project" value="InterPro"/>
</dbReference>
<dbReference type="GO" id="GO:0050482">
    <property type="term" value="P:arachidonate secretion"/>
    <property type="evidence" value="ECO:0007669"/>
    <property type="project" value="InterPro"/>
</dbReference>
<comment type="similarity">
    <text evidence="7">Belongs to the phospholipase A2 family.</text>
</comment>
<dbReference type="InterPro" id="IPR001211">
    <property type="entry name" value="PLA2"/>
</dbReference>
<evidence type="ECO:0000313" key="10">
    <source>
        <dbReference type="Proteomes" id="UP000515156"/>
    </source>
</evidence>
<dbReference type="InterPro" id="IPR016090">
    <property type="entry name" value="PLA2-like_dom"/>
</dbReference>
<dbReference type="InterPro" id="IPR033112">
    <property type="entry name" value="PLA2_Asp_AS"/>
</dbReference>
<feature type="domain" description="Phospholipase A2-like central" evidence="9">
    <location>
        <begin position="21"/>
        <end position="144"/>
    </location>
</feature>
<dbReference type="PRINTS" id="PR00389">
    <property type="entry name" value="PHPHLIPASEA2"/>
</dbReference>
<feature type="disulfide bond" evidence="6">
    <location>
        <begin position="70"/>
        <end position="116"/>
    </location>
</feature>
<dbReference type="KEGG" id="muo:115456665"/>
<dbReference type="Proteomes" id="UP000515156">
    <property type="component" value="Chromosome 13"/>
</dbReference>
<dbReference type="GO" id="GO:0005543">
    <property type="term" value="F:phospholipid binding"/>
    <property type="evidence" value="ECO:0007669"/>
    <property type="project" value="TreeGrafter"/>
</dbReference>
<feature type="active site" evidence="4">
    <location>
        <position position="67"/>
    </location>
</feature>
<feature type="active site" evidence="4">
    <location>
        <position position="117"/>
    </location>
</feature>
<keyword evidence="3 6" id="KW-1015">Disulfide bond</keyword>
<proteinExistence type="inferred from homology"/>
<feature type="disulfide bond" evidence="6">
    <location>
        <begin position="63"/>
        <end position="123"/>
    </location>
</feature>
<evidence type="ECO:0000256" key="3">
    <source>
        <dbReference type="ARBA" id="ARBA00023157"/>
    </source>
</evidence>
<feature type="disulfide bond" evidence="6">
    <location>
        <begin position="79"/>
        <end position="109"/>
    </location>
</feature>
<keyword evidence="8" id="KW-0732">Signal</keyword>
<dbReference type="PANTHER" id="PTHR11716:SF100">
    <property type="entry name" value="PHOSPHOLIPASE A2"/>
    <property type="match status" value="1"/>
</dbReference>
<feature type="disulfide bond" evidence="6">
    <location>
        <begin position="97"/>
        <end position="114"/>
    </location>
</feature>
<dbReference type="GO" id="GO:0005576">
    <property type="term" value="C:extracellular region"/>
    <property type="evidence" value="ECO:0007669"/>
    <property type="project" value="UniProtKB-SubCell"/>
</dbReference>
<dbReference type="Gene3D" id="1.20.90.10">
    <property type="entry name" value="Phospholipase A2 domain"/>
    <property type="match status" value="1"/>
</dbReference>
<feature type="binding site" evidence="5">
    <location>
        <position position="68"/>
    </location>
    <ligand>
        <name>Ca(2+)</name>
        <dbReference type="ChEBI" id="CHEBI:29108"/>
    </ligand>
</feature>
<dbReference type="AlphaFoldDB" id="A0A6P7WN47"/>
<dbReference type="SUPFAM" id="SSF48619">
    <property type="entry name" value="Phospholipase A2, PLA2"/>
    <property type="match status" value="1"/>
</dbReference>
<organism evidence="10 12">
    <name type="scientific">Microcaecilia unicolor</name>
    <dbReference type="NCBI Taxonomy" id="1415580"/>
    <lineage>
        <taxon>Eukaryota</taxon>
        <taxon>Metazoa</taxon>
        <taxon>Chordata</taxon>
        <taxon>Craniata</taxon>
        <taxon>Vertebrata</taxon>
        <taxon>Euteleostomi</taxon>
        <taxon>Amphibia</taxon>
        <taxon>Gymnophiona</taxon>
        <taxon>Siphonopidae</taxon>
        <taxon>Microcaecilia</taxon>
    </lineage>
</organism>
<dbReference type="InterPro" id="IPR033113">
    <property type="entry name" value="PLA2_histidine"/>
</dbReference>
<keyword evidence="10" id="KW-1185">Reference proteome</keyword>
<dbReference type="PROSITE" id="PS00118">
    <property type="entry name" value="PA2_HIS"/>
    <property type="match status" value="1"/>
</dbReference>